<dbReference type="Proteomes" id="UP000013047">
    <property type="component" value="Unassembled WGS sequence"/>
</dbReference>
<proteinExistence type="predicted"/>
<dbReference type="AlphaFoldDB" id="N6ZZK5"/>
<dbReference type="OrthoDB" id="122670at2"/>
<comment type="caution">
    <text evidence="1">The sequence shown here is derived from an EMBL/GenBank/DDBJ whole genome shotgun (WGS) entry which is preliminary data.</text>
</comment>
<gene>
    <name evidence="1" type="ORF">C667_08223</name>
</gene>
<dbReference type="EMBL" id="AMXF01000041">
    <property type="protein sequence ID" value="ENO97574.1"/>
    <property type="molecule type" value="Genomic_DNA"/>
</dbReference>
<dbReference type="Pfam" id="PF13711">
    <property type="entry name" value="DUF4160"/>
    <property type="match status" value="1"/>
</dbReference>
<organism evidence="1 2">
    <name type="scientific">Thauera phenylacetica B4P</name>
    <dbReference type="NCBI Taxonomy" id="1234382"/>
    <lineage>
        <taxon>Bacteria</taxon>
        <taxon>Pseudomonadati</taxon>
        <taxon>Pseudomonadota</taxon>
        <taxon>Betaproteobacteria</taxon>
        <taxon>Rhodocyclales</taxon>
        <taxon>Zoogloeaceae</taxon>
        <taxon>Thauera</taxon>
    </lineage>
</organism>
<name>N6ZZK5_9RHOO</name>
<protein>
    <recommendedName>
        <fullName evidence="3">DUF4160 domain-containing protein</fullName>
    </recommendedName>
</protein>
<keyword evidence="2" id="KW-1185">Reference proteome</keyword>
<evidence type="ECO:0008006" key="3">
    <source>
        <dbReference type="Google" id="ProtNLM"/>
    </source>
</evidence>
<sequence>MPVISMFFGLIIRMYFFDTDRHHEPHFHVESCSESTR</sequence>
<evidence type="ECO:0000313" key="1">
    <source>
        <dbReference type="EMBL" id="ENO97574.1"/>
    </source>
</evidence>
<dbReference type="InterPro" id="IPR025427">
    <property type="entry name" value="DUF4160"/>
</dbReference>
<evidence type="ECO:0000313" key="2">
    <source>
        <dbReference type="Proteomes" id="UP000013047"/>
    </source>
</evidence>
<reference evidence="1 2" key="1">
    <citation type="submission" date="2012-09" db="EMBL/GenBank/DDBJ databases">
        <title>Draft Genome Sequences of 6 Strains from Genus Thauera.</title>
        <authorList>
            <person name="Liu B."/>
            <person name="Shapleigh J.P."/>
            <person name="Frostegard A.H."/>
        </authorList>
    </citation>
    <scope>NUCLEOTIDE SEQUENCE [LARGE SCALE GENOMIC DNA]</scope>
    <source>
        <strain evidence="1 2">B4P</strain>
    </source>
</reference>
<accession>N6ZZK5</accession>
<dbReference type="RefSeq" id="WP_004360147.1">
    <property type="nucleotide sequence ID" value="NZ_AMXF01000041.1"/>
</dbReference>